<name>A0A1Q2SLX9_9GAMM</name>
<evidence type="ECO:0000313" key="7">
    <source>
        <dbReference type="Proteomes" id="UP000243679"/>
    </source>
</evidence>
<dbReference type="InterPro" id="IPR058031">
    <property type="entry name" value="AAA_lid_NorR"/>
</dbReference>
<dbReference type="Proteomes" id="UP000243679">
    <property type="component" value="Chromosome"/>
</dbReference>
<dbReference type="Pfam" id="PF02954">
    <property type="entry name" value="HTH_8"/>
    <property type="match status" value="1"/>
</dbReference>
<dbReference type="InterPro" id="IPR002197">
    <property type="entry name" value="HTH_Fis"/>
</dbReference>
<dbReference type="Gene3D" id="1.10.8.60">
    <property type="match status" value="1"/>
</dbReference>
<dbReference type="SUPFAM" id="SSF46689">
    <property type="entry name" value="Homeodomain-like"/>
    <property type="match status" value="1"/>
</dbReference>
<dbReference type="Pfam" id="PF00158">
    <property type="entry name" value="Sigma54_activat"/>
    <property type="match status" value="1"/>
</dbReference>
<evidence type="ECO:0000256" key="3">
    <source>
        <dbReference type="ARBA" id="ARBA00023015"/>
    </source>
</evidence>
<dbReference type="GO" id="GO:0006355">
    <property type="term" value="P:regulation of DNA-templated transcription"/>
    <property type="evidence" value="ECO:0007669"/>
    <property type="project" value="InterPro"/>
</dbReference>
<dbReference type="FunFam" id="3.40.50.300:FF:000006">
    <property type="entry name" value="DNA-binding transcriptional regulator NtrC"/>
    <property type="match status" value="1"/>
</dbReference>
<dbReference type="RefSeq" id="WP_096526725.1">
    <property type="nucleotide sequence ID" value="NZ_AP014836.1"/>
</dbReference>
<dbReference type="AlphaFoldDB" id="A0A1Q2SLX9"/>
<dbReference type="GO" id="GO:0005524">
    <property type="term" value="F:ATP binding"/>
    <property type="evidence" value="ECO:0007669"/>
    <property type="project" value="UniProtKB-KW"/>
</dbReference>
<reference evidence="6 7" key="1">
    <citation type="journal article" date="2017" name="ISME J.">
        <title>An acid-tolerant ammonia-oxidizing ?-proteobacterium from soil.</title>
        <authorList>
            <person name="Hayatsu M."/>
            <person name="Tago K."/>
            <person name="Uchiyama I."/>
            <person name="Toyoda A."/>
            <person name="Wang Y."/>
            <person name="Shimomura Y."/>
            <person name="Okubo T."/>
            <person name="Kurisu F."/>
            <person name="Hirono Y."/>
            <person name="Nonaka K."/>
            <person name="Akiyama H."/>
            <person name="Itoh T."/>
            <person name="Takami H."/>
        </authorList>
    </citation>
    <scope>NUCLEOTIDE SEQUENCE [LARGE SCALE GENOMIC DNA]</scope>
    <source>
        <strain evidence="6 7">TAO100</strain>
    </source>
</reference>
<dbReference type="PRINTS" id="PR01590">
    <property type="entry name" value="HTHFIS"/>
</dbReference>
<dbReference type="PANTHER" id="PTHR32071:SF57">
    <property type="entry name" value="C4-DICARBOXYLATE TRANSPORT TRANSCRIPTIONAL REGULATORY PROTEIN DCTD"/>
    <property type="match status" value="1"/>
</dbReference>
<keyword evidence="2" id="KW-0067">ATP-binding</keyword>
<gene>
    <name evidence="6" type="ORF">TAO_0778</name>
</gene>
<dbReference type="Gene3D" id="3.40.50.300">
    <property type="entry name" value="P-loop containing nucleotide triphosphate hydrolases"/>
    <property type="match status" value="1"/>
</dbReference>
<keyword evidence="4" id="KW-0804">Transcription</keyword>
<proteinExistence type="predicted"/>
<dbReference type="CDD" id="cd00009">
    <property type="entry name" value="AAA"/>
    <property type="match status" value="1"/>
</dbReference>
<sequence length="321" mass="35922">MNRFDALIGKAPSFESLLRSARMVAATEVTTLIIGETGTGKELMAKAIHTEGRRVNKPFMAINCAALPEGLAESELFGHRRGAFSGATHDHLGRFRAAESGTVLLDEINELSPAIQAKLLRFLESGECQAVGDTTTHRCDVRIIAATNCDLNQRIQENRFRQDLYYRLHVVPLKIPPLRERKEDINLFLKHFCAYFSQQHGLTPPQFSGTALQILNSYHWLGNVREIRNFCERMVVLLPGKTIESQNLPFDVRGELGSPTATEAKPLIHLPEAGLELEQVEIELIHQAITRAKGNRSRAAKLLGISRDTLCYRLQKYAIQA</sequence>
<dbReference type="InterPro" id="IPR027417">
    <property type="entry name" value="P-loop_NTPase"/>
</dbReference>
<dbReference type="InterPro" id="IPR002078">
    <property type="entry name" value="Sigma_54_int"/>
</dbReference>
<accession>A0A1Q2SLX9</accession>
<dbReference type="Gene3D" id="1.10.10.60">
    <property type="entry name" value="Homeodomain-like"/>
    <property type="match status" value="1"/>
</dbReference>
<evidence type="ECO:0000256" key="2">
    <source>
        <dbReference type="ARBA" id="ARBA00022840"/>
    </source>
</evidence>
<protein>
    <submittedName>
        <fullName evidence="6">Sigma-54 specific transcriptional regulator Fis-type</fullName>
    </submittedName>
</protein>
<keyword evidence="3" id="KW-0805">Transcription regulation</keyword>
<dbReference type="SUPFAM" id="SSF52540">
    <property type="entry name" value="P-loop containing nucleoside triphosphate hydrolases"/>
    <property type="match status" value="1"/>
</dbReference>
<evidence type="ECO:0000256" key="4">
    <source>
        <dbReference type="ARBA" id="ARBA00023163"/>
    </source>
</evidence>
<dbReference type="OrthoDB" id="9804019at2"/>
<dbReference type="InterPro" id="IPR009057">
    <property type="entry name" value="Homeodomain-like_sf"/>
</dbReference>
<evidence type="ECO:0000256" key="1">
    <source>
        <dbReference type="ARBA" id="ARBA00022741"/>
    </source>
</evidence>
<keyword evidence="1" id="KW-0547">Nucleotide-binding</keyword>
<evidence type="ECO:0000259" key="5">
    <source>
        <dbReference type="PROSITE" id="PS50045"/>
    </source>
</evidence>
<dbReference type="InterPro" id="IPR003593">
    <property type="entry name" value="AAA+_ATPase"/>
</dbReference>
<evidence type="ECO:0000313" key="6">
    <source>
        <dbReference type="EMBL" id="BAW80148.1"/>
    </source>
</evidence>
<dbReference type="PANTHER" id="PTHR32071">
    <property type="entry name" value="TRANSCRIPTIONAL REGULATORY PROTEIN"/>
    <property type="match status" value="1"/>
</dbReference>
<keyword evidence="7" id="KW-1185">Reference proteome</keyword>
<organism evidence="6 7">
    <name type="scientific">Candidatus Nitrosoglobus terrae</name>
    <dbReference type="NCBI Taxonomy" id="1630141"/>
    <lineage>
        <taxon>Bacteria</taxon>
        <taxon>Pseudomonadati</taxon>
        <taxon>Pseudomonadota</taxon>
        <taxon>Gammaproteobacteria</taxon>
        <taxon>Chromatiales</taxon>
        <taxon>Chromatiaceae</taxon>
        <taxon>Candidatus Nitrosoglobus</taxon>
    </lineage>
</organism>
<dbReference type="GO" id="GO:0043565">
    <property type="term" value="F:sequence-specific DNA binding"/>
    <property type="evidence" value="ECO:0007669"/>
    <property type="project" value="InterPro"/>
</dbReference>
<dbReference type="EMBL" id="AP014836">
    <property type="protein sequence ID" value="BAW80148.1"/>
    <property type="molecule type" value="Genomic_DNA"/>
</dbReference>
<dbReference type="PROSITE" id="PS50045">
    <property type="entry name" value="SIGMA54_INTERACT_4"/>
    <property type="match status" value="1"/>
</dbReference>
<dbReference type="SMART" id="SM00382">
    <property type="entry name" value="AAA"/>
    <property type="match status" value="1"/>
</dbReference>
<dbReference type="KEGG" id="ntt:TAO_0778"/>
<feature type="domain" description="Sigma-54 factor interaction" evidence="5">
    <location>
        <begin position="7"/>
        <end position="236"/>
    </location>
</feature>
<dbReference type="Pfam" id="PF25601">
    <property type="entry name" value="AAA_lid_14"/>
    <property type="match status" value="1"/>
</dbReference>